<dbReference type="EMBL" id="WJNH01000002">
    <property type="protein sequence ID" value="MRG85257.1"/>
    <property type="molecule type" value="Genomic_DNA"/>
</dbReference>
<dbReference type="SUPFAM" id="SSF81593">
    <property type="entry name" value="Nucleotidyltransferase substrate binding subunit/domain"/>
    <property type="match status" value="1"/>
</dbReference>
<evidence type="ECO:0000313" key="2">
    <source>
        <dbReference type="Proteomes" id="UP000480185"/>
    </source>
</evidence>
<reference evidence="1 2" key="1">
    <citation type="submission" date="2019-11" db="EMBL/GenBank/DDBJ databases">
        <authorList>
            <person name="Li J."/>
        </authorList>
    </citation>
    <scope>NUCLEOTIDE SEQUENCE [LARGE SCALE GENOMIC DNA]</scope>
    <source>
        <strain evidence="1 2">J4</strain>
    </source>
</reference>
<proteinExistence type="predicted"/>
<dbReference type="RefSeq" id="WP_153727224.1">
    <property type="nucleotide sequence ID" value="NZ_WJNH01000002.1"/>
</dbReference>
<comment type="caution">
    <text evidence="1">The sequence shown here is derived from an EMBL/GenBank/DDBJ whole genome shotgun (WGS) entry which is preliminary data.</text>
</comment>
<dbReference type="InterPro" id="IPR010235">
    <property type="entry name" value="HepT"/>
</dbReference>
<evidence type="ECO:0008006" key="3">
    <source>
        <dbReference type="Google" id="ProtNLM"/>
    </source>
</evidence>
<evidence type="ECO:0000313" key="1">
    <source>
        <dbReference type="EMBL" id="MRG85257.1"/>
    </source>
</evidence>
<dbReference type="Pfam" id="PF08780">
    <property type="entry name" value="NTase_sub_bind"/>
    <property type="match status" value="1"/>
</dbReference>
<dbReference type="AlphaFoldDB" id="A0A6G1X2N6"/>
<keyword evidence="2" id="KW-1185">Reference proteome</keyword>
<gene>
    <name evidence="1" type="ORF">GH754_02815</name>
</gene>
<dbReference type="Proteomes" id="UP000480185">
    <property type="component" value="Unassembled WGS sequence"/>
</dbReference>
<dbReference type="Gene3D" id="1.20.120.330">
    <property type="entry name" value="Nucleotidyltransferases domain 2"/>
    <property type="match status" value="1"/>
</dbReference>
<dbReference type="OrthoDB" id="9810452at2"/>
<accession>A0A6G1X2N6</accession>
<protein>
    <recommendedName>
        <fullName evidence="3">Nucleotidyltransferase</fullName>
    </recommendedName>
</protein>
<name>A0A6G1X2N6_9BACI</name>
<sequence>MNDNEIRWRQIFENYEKAYNELNKHKDMIFETNLEKAGYIHYFEIAMDLAERVMLAYLDAKEKSVDTPRQAVKELGKLNIIQHHQIWFKAQNRKKLPLFIHKNEKLFDELVNDINQTYIGELESFWETLIKIK</sequence>
<organism evidence="1 2">
    <name type="scientific">Salinibacillus xinjiangensis</name>
    <dbReference type="NCBI Taxonomy" id="1229268"/>
    <lineage>
        <taxon>Bacteria</taxon>
        <taxon>Bacillati</taxon>
        <taxon>Bacillota</taxon>
        <taxon>Bacilli</taxon>
        <taxon>Bacillales</taxon>
        <taxon>Bacillaceae</taxon>
        <taxon>Salinibacillus</taxon>
    </lineage>
</organism>